<dbReference type="GO" id="GO:0000981">
    <property type="term" value="F:DNA-binding transcription factor activity, RNA polymerase II-specific"/>
    <property type="evidence" value="ECO:0007669"/>
    <property type="project" value="InterPro"/>
</dbReference>
<feature type="compositionally biased region" description="Polar residues" evidence="7">
    <location>
        <begin position="170"/>
        <end position="182"/>
    </location>
</feature>
<reference evidence="9 10" key="1">
    <citation type="journal article" date="2019" name="Nat. Ecol. Evol.">
        <title>Megaphylogeny resolves global patterns of mushroom evolution.</title>
        <authorList>
            <person name="Varga T."/>
            <person name="Krizsan K."/>
            <person name="Foldi C."/>
            <person name="Dima B."/>
            <person name="Sanchez-Garcia M."/>
            <person name="Sanchez-Ramirez S."/>
            <person name="Szollosi G.J."/>
            <person name="Szarkandi J.G."/>
            <person name="Papp V."/>
            <person name="Albert L."/>
            <person name="Andreopoulos W."/>
            <person name="Angelini C."/>
            <person name="Antonin V."/>
            <person name="Barry K.W."/>
            <person name="Bougher N.L."/>
            <person name="Buchanan P."/>
            <person name="Buyck B."/>
            <person name="Bense V."/>
            <person name="Catcheside P."/>
            <person name="Chovatia M."/>
            <person name="Cooper J."/>
            <person name="Damon W."/>
            <person name="Desjardin D."/>
            <person name="Finy P."/>
            <person name="Geml J."/>
            <person name="Haridas S."/>
            <person name="Hughes K."/>
            <person name="Justo A."/>
            <person name="Karasinski D."/>
            <person name="Kautmanova I."/>
            <person name="Kiss B."/>
            <person name="Kocsube S."/>
            <person name="Kotiranta H."/>
            <person name="LaButti K.M."/>
            <person name="Lechner B.E."/>
            <person name="Liimatainen K."/>
            <person name="Lipzen A."/>
            <person name="Lukacs Z."/>
            <person name="Mihaltcheva S."/>
            <person name="Morgado L.N."/>
            <person name="Niskanen T."/>
            <person name="Noordeloos M.E."/>
            <person name="Ohm R.A."/>
            <person name="Ortiz-Santana B."/>
            <person name="Ovrebo C."/>
            <person name="Racz N."/>
            <person name="Riley R."/>
            <person name="Savchenko A."/>
            <person name="Shiryaev A."/>
            <person name="Soop K."/>
            <person name="Spirin V."/>
            <person name="Szebenyi C."/>
            <person name="Tomsovsky M."/>
            <person name="Tulloss R.E."/>
            <person name="Uehling J."/>
            <person name="Grigoriev I.V."/>
            <person name="Vagvolgyi C."/>
            <person name="Papp T."/>
            <person name="Martin F.M."/>
            <person name="Miettinen O."/>
            <person name="Hibbett D.S."/>
            <person name="Nagy L.G."/>
        </authorList>
    </citation>
    <scope>NUCLEOTIDE SEQUENCE [LARGE SCALE GENOMIC DNA]</scope>
    <source>
        <strain evidence="9 10">CBS 166.37</strain>
    </source>
</reference>
<dbReference type="CDD" id="cd00067">
    <property type="entry name" value="GAL4"/>
    <property type="match status" value="1"/>
</dbReference>
<feature type="compositionally biased region" description="Basic and acidic residues" evidence="7">
    <location>
        <begin position="414"/>
        <end position="431"/>
    </location>
</feature>
<keyword evidence="6" id="KW-0539">Nucleus</keyword>
<evidence type="ECO:0000259" key="8">
    <source>
        <dbReference type="PROSITE" id="PS50048"/>
    </source>
</evidence>
<evidence type="ECO:0000256" key="3">
    <source>
        <dbReference type="ARBA" id="ARBA00023015"/>
    </source>
</evidence>
<keyword evidence="5" id="KW-0804">Transcription</keyword>
<feature type="compositionally biased region" description="Acidic residues" evidence="7">
    <location>
        <begin position="386"/>
        <end position="413"/>
    </location>
</feature>
<feature type="compositionally biased region" description="Low complexity" evidence="7">
    <location>
        <begin position="55"/>
        <end position="91"/>
    </location>
</feature>
<dbReference type="PROSITE" id="PS00463">
    <property type="entry name" value="ZN2_CY6_FUNGAL_1"/>
    <property type="match status" value="1"/>
</dbReference>
<gene>
    <name evidence="9" type="ORF">BDQ12DRAFT_680666</name>
</gene>
<feature type="region of interest" description="Disordered" evidence="7">
    <location>
        <begin position="943"/>
        <end position="993"/>
    </location>
</feature>
<dbReference type="STRING" id="68775.A0A5C3M4R5"/>
<dbReference type="CDD" id="cd12148">
    <property type="entry name" value="fungal_TF_MHR"/>
    <property type="match status" value="1"/>
</dbReference>
<dbReference type="AlphaFoldDB" id="A0A5C3M4R5"/>
<comment type="subcellular location">
    <subcellularLocation>
        <location evidence="1">Nucleus</location>
    </subcellularLocation>
</comment>
<dbReference type="Gene3D" id="4.10.240.10">
    <property type="entry name" value="Zn(2)-C6 fungal-type DNA-binding domain"/>
    <property type="match status" value="1"/>
</dbReference>
<dbReference type="EMBL" id="ML213597">
    <property type="protein sequence ID" value="TFK40290.1"/>
    <property type="molecule type" value="Genomic_DNA"/>
</dbReference>
<feature type="domain" description="Zn(2)-C6 fungal-type" evidence="8">
    <location>
        <begin position="230"/>
        <end position="262"/>
    </location>
</feature>
<evidence type="ECO:0000256" key="6">
    <source>
        <dbReference type="ARBA" id="ARBA00023242"/>
    </source>
</evidence>
<organism evidence="9 10">
    <name type="scientific">Crucibulum laeve</name>
    <dbReference type="NCBI Taxonomy" id="68775"/>
    <lineage>
        <taxon>Eukaryota</taxon>
        <taxon>Fungi</taxon>
        <taxon>Dikarya</taxon>
        <taxon>Basidiomycota</taxon>
        <taxon>Agaricomycotina</taxon>
        <taxon>Agaricomycetes</taxon>
        <taxon>Agaricomycetidae</taxon>
        <taxon>Agaricales</taxon>
        <taxon>Agaricineae</taxon>
        <taxon>Nidulariaceae</taxon>
        <taxon>Crucibulum</taxon>
    </lineage>
</organism>
<keyword evidence="3" id="KW-0805">Transcription regulation</keyword>
<sequence>MSNPYNQNQAWTQNRLSTYNQSHLQLEHEFDFSAPAGAPSLPQQQQQYANNYLFSQQQAPSNTNPSSSSSLHGAFTPTQQSQSRQTSFGSLAQAPAAPVAAGAFVRGAYGSSSNGTQPMGQNPPMNGAYRNNNSTPFNYPIAPGPAFSGLSTSASSPGYMSSSPGPIQETFAQASTSGSQHYPSSSASTSQPQAKRPRPQGYSDEPRDDDPDADMSPDQREGAKAKPPGACGRCKNLKVKCEFKTDTDPCKRCLNGGHECMIPGRKKRRTPPKREHLLNEIREQAAQIERLMAQLEATNAASSARTPASNGNSDISPPLQSPVLSPTSTAESYFSSDMHSSNNNPSVDKEANKAVEDWIAKAKESLQEFGGFIGIGGAGMPKNYLLDDDLEEPGNSGDDEYVDVGEDLEGYGNDDDRYDVVVENTDGRESDTGTSGNLRHKTSASSLSTTGQQRKKNSNESSKPAILPVEASPFGLFGNLSLQQQHRPRSRQSSVEPEDKGPGIANVNFFKSTPAPDTLDRRLSTVQHQAPHILTRGVISPPEAEKLFQIYFDTMNLSVSLLDPVLYTAQRTFYRSPFLFTVICAIASRFYTERPDLYPQAMHYAQLAAGTALISGAKNVEMCQAYILLSLYPVPARKWEDQRSWLYLGLAIRAATDLNLHLPTTAKPLNENHAREMLNRTRVWLNCFNLDRSTGSQYGKPPIISSADYMANHSLEWWKSSPYNMKNFDIHIAAYNSELKVMGRFIGKIYSDPEHPTGLNKEVDFEALSTEADEEFKSLWTYWSGVLAETDMTDPQNCFRTGLLRLAYSYARLIALSYGFQHAFGKNDGTDENPFLIRCLTAASDIVHAVVDDVCRPEQLHYWRHGPEAQSVFVTFASAFLVKLLQPKFASYLSIETRVEIRTLVQKVIDLLGSPEIAIDERHGPKLYSRFLKNLLAAPMARLDPTSPGASSNASLPRQRARRQQSEQTSDPFEMPSTVYTHPSPTNSLSPAPTKAALSFDNFAPIGAVDPFAPQVVGSINSININSLDDPNIGNISMSEFFQPSLPFDDDIMRSMQSNTDPSGWQDINIPVGFNWMPAFTQNLGLDLRNPDSDMYDAGNFNHYMTGGSS</sequence>
<evidence type="ECO:0000313" key="9">
    <source>
        <dbReference type="EMBL" id="TFK40290.1"/>
    </source>
</evidence>
<feature type="region of interest" description="Disordered" evidence="7">
    <location>
        <begin position="298"/>
        <end position="350"/>
    </location>
</feature>
<dbReference type="GO" id="GO:0000976">
    <property type="term" value="F:transcription cis-regulatory region binding"/>
    <property type="evidence" value="ECO:0007669"/>
    <property type="project" value="TreeGrafter"/>
</dbReference>
<feature type="region of interest" description="Disordered" evidence="7">
    <location>
        <begin position="30"/>
        <end position="91"/>
    </location>
</feature>
<dbReference type="Pfam" id="PF04082">
    <property type="entry name" value="Fungal_trans"/>
    <property type="match status" value="1"/>
</dbReference>
<protein>
    <recommendedName>
        <fullName evidence="8">Zn(2)-C6 fungal-type domain-containing protein</fullName>
    </recommendedName>
</protein>
<feature type="compositionally biased region" description="Polar residues" evidence="7">
    <location>
        <begin position="41"/>
        <end position="54"/>
    </location>
</feature>
<feature type="compositionally biased region" description="Polar residues" evidence="7">
    <location>
        <begin position="978"/>
        <end position="991"/>
    </location>
</feature>
<dbReference type="PROSITE" id="PS50048">
    <property type="entry name" value="ZN2_CY6_FUNGAL_2"/>
    <property type="match status" value="1"/>
</dbReference>
<dbReference type="Pfam" id="PF00172">
    <property type="entry name" value="Zn_clus"/>
    <property type="match status" value="1"/>
</dbReference>
<name>A0A5C3M4R5_9AGAR</name>
<dbReference type="SMART" id="SM00906">
    <property type="entry name" value="Fungal_trans"/>
    <property type="match status" value="1"/>
</dbReference>
<accession>A0A5C3M4R5</accession>
<feature type="compositionally biased region" description="Polar residues" evidence="7">
    <location>
        <begin position="432"/>
        <end position="452"/>
    </location>
</feature>
<dbReference type="InterPro" id="IPR036864">
    <property type="entry name" value="Zn2-C6_fun-type_DNA-bd_sf"/>
</dbReference>
<feature type="compositionally biased region" description="Low complexity" evidence="7">
    <location>
        <begin position="152"/>
        <end position="163"/>
    </location>
</feature>
<dbReference type="SMART" id="SM00066">
    <property type="entry name" value="GAL4"/>
    <property type="match status" value="1"/>
</dbReference>
<dbReference type="PANTHER" id="PTHR31845:SF19">
    <property type="entry name" value="TRANSCRIPTION FACTOR DOMAIN-CONTAINING PROTEIN"/>
    <property type="match status" value="1"/>
</dbReference>
<feature type="compositionally biased region" description="Acidic residues" evidence="7">
    <location>
        <begin position="206"/>
        <end position="215"/>
    </location>
</feature>
<feature type="compositionally biased region" description="Polar residues" evidence="7">
    <location>
        <begin position="298"/>
        <end position="315"/>
    </location>
</feature>
<dbReference type="PANTHER" id="PTHR31845">
    <property type="entry name" value="FINGER DOMAIN PROTEIN, PUTATIVE-RELATED"/>
    <property type="match status" value="1"/>
</dbReference>
<feature type="compositionally biased region" description="Low complexity" evidence="7">
    <location>
        <begin position="183"/>
        <end position="194"/>
    </location>
</feature>
<evidence type="ECO:0000313" key="10">
    <source>
        <dbReference type="Proteomes" id="UP000308652"/>
    </source>
</evidence>
<dbReference type="GO" id="GO:0005634">
    <property type="term" value="C:nucleus"/>
    <property type="evidence" value="ECO:0007669"/>
    <property type="project" value="UniProtKB-SubCell"/>
</dbReference>
<keyword evidence="10" id="KW-1185">Reference proteome</keyword>
<feature type="region of interest" description="Disordered" evidence="7">
    <location>
        <begin position="152"/>
        <end position="229"/>
    </location>
</feature>
<evidence type="ECO:0000256" key="2">
    <source>
        <dbReference type="ARBA" id="ARBA00022723"/>
    </source>
</evidence>
<evidence type="ECO:0000256" key="5">
    <source>
        <dbReference type="ARBA" id="ARBA00023163"/>
    </source>
</evidence>
<dbReference type="SUPFAM" id="SSF57701">
    <property type="entry name" value="Zn2/Cys6 DNA-binding domain"/>
    <property type="match status" value="1"/>
</dbReference>
<feature type="region of interest" description="Disordered" evidence="7">
    <location>
        <begin position="483"/>
        <end position="510"/>
    </location>
</feature>
<feature type="compositionally biased region" description="Polar residues" evidence="7">
    <location>
        <begin position="322"/>
        <end position="346"/>
    </location>
</feature>
<evidence type="ECO:0000256" key="1">
    <source>
        <dbReference type="ARBA" id="ARBA00004123"/>
    </source>
</evidence>
<evidence type="ECO:0000256" key="7">
    <source>
        <dbReference type="SAM" id="MobiDB-lite"/>
    </source>
</evidence>
<dbReference type="GO" id="GO:0006351">
    <property type="term" value="P:DNA-templated transcription"/>
    <property type="evidence" value="ECO:0007669"/>
    <property type="project" value="InterPro"/>
</dbReference>
<keyword evidence="4" id="KW-0238">DNA-binding</keyword>
<keyword evidence="2" id="KW-0479">Metal-binding</keyword>
<dbReference type="GO" id="GO:0008270">
    <property type="term" value="F:zinc ion binding"/>
    <property type="evidence" value="ECO:0007669"/>
    <property type="project" value="InterPro"/>
</dbReference>
<dbReference type="InterPro" id="IPR001138">
    <property type="entry name" value="Zn2Cys6_DnaBD"/>
</dbReference>
<dbReference type="Proteomes" id="UP000308652">
    <property type="component" value="Unassembled WGS sequence"/>
</dbReference>
<evidence type="ECO:0000256" key="4">
    <source>
        <dbReference type="ARBA" id="ARBA00023125"/>
    </source>
</evidence>
<dbReference type="InterPro" id="IPR007219">
    <property type="entry name" value="XnlR_reg_dom"/>
</dbReference>
<proteinExistence type="predicted"/>
<feature type="region of interest" description="Disordered" evidence="7">
    <location>
        <begin position="384"/>
        <end position="466"/>
    </location>
</feature>
<dbReference type="OrthoDB" id="39175at2759"/>
<dbReference type="InterPro" id="IPR051089">
    <property type="entry name" value="prtT"/>
</dbReference>
<feature type="region of interest" description="Disordered" evidence="7">
    <location>
        <begin position="112"/>
        <end position="132"/>
    </location>
</feature>